<keyword evidence="3" id="KW-1185">Reference proteome</keyword>
<reference evidence="2" key="1">
    <citation type="submission" date="2023-05" db="EMBL/GenBank/DDBJ databases">
        <authorList>
            <person name="Stuckert A."/>
        </authorList>
    </citation>
    <scope>NUCLEOTIDE SEQUENCE</scope>
</reference>
<feature type="compositionally biased region" description="Polar residues" evidence="1">
    <location>
        <begin position="17"/>
        <end position="30"/>
    </location>
</feature>
<dbReference type="Proteomes" id="UP001162483">
    <property type="component" value="Unassembled WGS sequence"/>
</dbReference>
<dbReference type="EMBL" id="CATNWA010020093">
    <property type="protein sequence ID" value="CAI9616671.1"/>
    <property type="molecule type" value="Genomic_DNA"/>
</dbReference>
<sequence>MSSQQFPRQGAPIPSPQLASSGGTVGQNIPGSGGEETPRDMESQPRDSLTANSVLPPRDDKQEAVVVRPYPQLQMVPHHTASPLTMAAQSTHLPAVPLSFPEGILKVCAFDYLTVR</sequence>
<proteinExistence type="predicted"/>
<dbReference type="InterPro" id="IPR024137">
    <property type="entry name" value="His_deAcase_cplx_SAP130"/>
</dbReference>
<gene>
    <name evidence="2" type="ORF">SPARVUS_LOCUS15420902</name>
</gene>
<dbReference type="PANTHER" id="PTHR13497">
    <property type="entry name" value="HISTONE DEACETYLASE COMPLEX SUBUNIT SAP130"/>
    <property type="match status" value="1"/>
</dbReference>
<comment type="caution">
    <text evidence="2">The sequence shown here is derived from an EMBL/GenBank/DDBJ whole genome shotgun (WGS) entry which is preliminary data.</text>
</comment>
<dbReference type="PANTHER" id="PTHR13497:SF3">
    <property type="entry name" value="HISTONE DEACETYLASE COMPLEX SUBUNIT SAP130"/>
    <property type="match status" value="1"/>
</dbReference>
<organism evidence="2 3">
    <name type="scientific">Staurois parvus</name>
    <dbReference type="NCBI Taxonomy" id="386267"/>
    <lineage>
        <taxon>Eukaryota</taxon>
        <taxon>Metazoa</taxon>
        <taxon>Chordata</taxon>
        <taxon>Craniata</taxon>
        <taxon>Vertebrata</taxon>
        <taxon>Euteleostomi</taxon>
        <taxon>Amphibia</taxon>
        <taxon>Batrachia</taxon>
        <taxon>Anura</taxon>
        <taxon>Neobatrachia</taxon>
        <taxon>Ranoidea</taxon>
        <taxon>Ranidae</taxon>
        <taxon>Staurois</taxon>
    </lineage>
</organism>
<evidence type="ECO:0000256" key="1">
    <source>
        <dbReference type="SAM" id="MobiDB-lite"/>
    </source>
</evidence>
<feature type="compositionally biased region" description="Basic and acidic residues" evidence="1">
    <location>
        <begin position="36"/>
        <end position="45"/>
    </location>
</feature>
<accession>A0ABN9H7V1</accession>
<evidence type="ECO:0000313" key="2">
    <source>
        <dbReference type="EMBL" id="CAI9616671.1"/>
    </source>
</evidence>
<feature type="region of interest" description="Disordered" evidence="1">
    <location>
        <begin position="1"/>
        <end position="63"/>
    </location>
</feature>
<evidence type="ECO:0000313" key="3">
    <source>
        <dbReference type="Proteomes" id="UP001162483"/>
    </source>
</evidence>
<protein>
    <submittedName>
        <fullName evidence="2">Uncharacterized protein</fullName>
    </submittedName>
</protein>
<name>A0ABN9H7V1_9NEOB</name>